<keyword evidence="2" id="KW-1185">Reference proteome</keyword>
<dbReference type="GeneID" id="54998585"/>
<dbReference type="RefSeq" id="YP_009807699.1">
    <property type="nucleotide sequence ID" value="NC_048028.1"/>
</dbReference>
<accession>A0A346FCV3</accession>
<dbReference type="KEGG" id="vg:54998585"/>
<dbReference type="EMBL" id="MH479925">
    <property type="protein sequence ID" value="AXN53567.1"/>
    <property type="molecule type" value="Genomic_DNA"/>
</dbReference>
<name>A0A346FCV3_9CAUD</name>
<organism evidence="1 2">
    <name type="scientific">Gordonia phage Ronaldo</name>
    <dbReference type="NCBI Taxonomy" id="2250397"/>
    <lineage>
        <taxon>Viruses</taxon>
        <taxon>Duplodnaviria</taxon>
        <taxon>Heunggongvirae</taxon>
        <taxon>Uroviricota</taxon>
        <taxon>Caudoviricetes</taxon>
        <taxon>Ronaldovirus</taxon>
        <taxon>Ronaldovirus ronaldo</taxon>
    </lineage>
</organism>
<gene>
    <name evidence="1" type="primary">3</name>
    <name evidence="1" type="ORF">SEA_RONALDO_3</name>
</gene>
<evidence type="ECO:0000313" key="1">
    <source>
        <dbReference type="EMBL" id="AXN53567.1"/>
    </source>
</evidence>
<reference evidence="1 2" key="1">
    <citation type="submission" date="2018-06" db="EMBL/GenBank/DDBJ databases">
        <authorList>
            <person name="DeCurzio J.M."/>
            <person name="Delesalle V.A."/>
            <person name="Garlena R.A."/>
            <person name="Russell D.A."/>
            <person name="Pope W.H."/>
            <person name="Jacobs-Sera D."/>
            <person name="Hatfull G.F."/>
        </authorList>
    </citation>
    <scope>NUCLEOTIDE SEQUENCE [LARGE SCALE GENOMIC DNA]</scope>
</reference>
<dbReference type="Proteomes" id="UP000258385">
    <property type="component" value="Segment"/>
</dbReference>
<sequence length="95" mass="11227">MSDTEDRILKFKQANDIERRRRSLKWIELCTRLELNNHTATVDDVILRVADMVKESRKARLCGKVNRFVDGGNPCVEFKDHEGEHVTKNGFWWRP</sequence>
<protein>
    <submittedName>
        <fullName evidence="1">Uncharacterized protein</fullName>
    </submittedName>
</protein>
<evidence type="ECO:0000313" key="2">
    <source>
        <dbReference type="Proteomes" id="UP000258385"/>
    </source>
</evidence>
<proteinExistence type="predicted"/>